<evidence type="ECO:0000256" key="1">
    <source>
        <dbReference type="SAM" id="MobiDB-lite"/>
    </source>
</evidence>
<reference evidence="3" key="1">
    <citation type="journal article" date="2021" name="Nat. Commun.">
        <title>Genetic determinants of endophytism in the Arabidopsis root mycobiome.</title>
        <authorList>
            <person name="Mesny F."/>
            <person name="Miyauchi S."/>
            <person name="Thiergart T."/>
            <person name="Pickel B."/>
            <person name="Atanasova L."/>
            <person name="Karlsson M."/>
            <person name="Huettel B."/>
            <person name="Barry K.W."/>
            <person name="Haridas S."/>
            <person name="Chen C."/>
            <person name="Bauer D."/>
            <person name="Andreopoulos W."/>
            <person name="Pangilinan J."/>
            <person name="LaButti K."/>
            <person name="Riley R."/>
            <person name="Lipzen A."/>
            <person name="Clum A."/>
            <person name="Drula E."/>
            <person name="Henrissat B."/>
            <person name="Kohler A."/>
            <person name="Grigoriev I.V."/>
            <person name="Martin F.M."/>
            <person name="Hacquard S."/>
        </authorList>
    </citation>
    <scope>NUCLEOTIDE SEQUENCE</scope>
    <source>
        <strain evidence="3">MPI-CAGE-AT-0021</strain>
    </source>
</reference>
<feature type="transmembrane region" description="Helical" evidence="2">
    <location>
        <begin position="156"/>
        <end position="176"/>
    </location>
</feature>
<feature type="region of interest" description="Disordered" evidence="1">
    <location>
        <begin position="76"/>
        <end position="130"/>
    </location>
</feature>
<feature type="compositionally biased region" description="Low complexity" evidence="1">
    <location>
        <begin position="117"/>
        <end position="126"/>
    </location>
</feature>
<protein>
    <submittedName>
        <fullName evidence="3">Uncharacterized protein</fullName>
    </submittedName>
</protein>
<gene>
    <name evidence="3" type="ORF">B0J13DRAFT_603135</name>
</gene>
<evidence type="ECO:0000256" key="2">
    <source>
        <dbReference type="SAM" id="Phobius"/>
    </source>
</evidence>
<evidence type="ECO:0000313" key="4">
    <source>
        <dbReference type="Proteomes" id="UP000717696"/>
    </source>
</evidence>
<comment type="caution">
    <text evidence="3">The sequence shown here is derived from an EMBL/GenBank/DDBJ whole genome shotgun (WGS) entry which is preliminary data.</text>
</comment>
<keyword evidence="4" id="KW-1185">Reference proteome</keyword>
<dbReference type="EMBL" id="JAGMUU010000003">
    <property type="protein sequence ID" value="KAH7157364.1"/>
    <property type="molecule type" value="Genomic_DNA"/>
</dbReference>
<accession>A0A9P9FAX4</accession>
<organism evidence="3 4">
    <name type="scientific">Dactylonectria estremocensis</name>
    <dbReference type="NCBI Taxonomy" id="1079267"/>
    <lineage>
        <taxon>Eukaryota</taxon>
        <taxon>Fungi</taxon>
        <taxon>Dikarya</taxon>
        <taxon>Ascomycota</taxon>
        <taxon>Pezizomycotina</taxon>
        <taxon>Sordariomycetes</taxon>
        <taxon>Hypocreomycetidae</taxon>
        <taxon>Hypocreales</taxon>
        <taxon>Nectriaceae</taxon>
        <taxon>Dactylonectria</taxon>
    </lineage>
</organism>
<dbReference type="AlphaFoldDB" id="A0A9P9FAX4"/>
<name>A0A9P9FAX4_9HYPO</name>
<sequence length="409" mass="44783">MGANDGAKFPRMRRFNTMPTPIIIELGPVEDTASLTSTRTEALKTNRAVAAEPPATSLTATSCCVTAMLGEGGAISCNGDDTDSDTGNTGTGNGTGRITNNGNEDDSDNYVPNDLQSSPSPSPSSSLGTAPLAVANHETASPNTNSRSILKSFQAFLTPVNLVMTCLTMVALVWCIKSYNEANLGNLLNQMEACRQHPNNQFLQSTDLCIKMRQQLDYDSDVSLPITNTPIPNNTEISLLPESTNGNVNQRRNVEQHERPQGDDVISVESVDVMRRDQLMKPSLEMGARNLTLAICWYLLLRNNNIFTPQAFRLSFQLLVLVGFWKIIETRFPCFIGVVEPLLNFVDGNTDELFCFDSTRCFATSLNGAGRLGAGIIVWCTACFLVLCACRFTIWFAVWLYNGVGYWVD</sequence>
<keyword evidence="2" id="KW-0812">Transmembrane</keyword>
<feature type="transmembrane region" description="Helical" evidence="2">
    <location>
        <begin position="376"/>
        <end position="401"/>
    </location>
</feature>
<keyword evidence="2" id="KW-1133">Transmembrane helix</keyword>
<keyword evidence="2" id="KW-0472">Membrane</keyword>
<proteinExistence type="predicted"/>
<dbReference type="Proteomes" id="UP000717696">
    <property type="component" value="Unassembled WGS sequence"/>
</dbReference>
<dbReference type="OrthoDB" id="5430089at2759"/>
<evidence type="ECO:0000313" key="3">
    <source>
        <dbReference type="EMBL" id="KAH7157364.1"/>
    </source>
</evidence>